<name>A0AAE3LQA6_9RHOB</name>
<gene>
    <name evidence="7" type="ORF">OH136_06795</name>
</gene>
<evidence type="ECO:0000256" key="1">
    <source>
        <dbReference type="ARBA" id="ARBA00004442"/>
    </source>
</evidence>
<dbReference type="InterPro" id="IPR050330">
    <property type="entry name" value="Bact_OuterMem_StrucFunc"/>
</dbReference>
<evidence type="ECO:0000256" key="2">
    <source>
        <dbReference type="ARBA" id="ARBA00023136"/>
    </source>
</evidence>
<dbReference type="PROSITE" id="PS51257">
    <property type="entry name" value="PROKAR_LIPOPROTEIN"/>
    <property type="match status" value="1"/>
</dbReference>
<feature type="chain" id="PRO_5041923192" evidence="5">
    <location>
        <begin position="23"/>
        <end position="322"/>
    </location>
</feature>
<evidence type="ECO:0000256" key="5">
    <source>
        <dbReference type="SAM" id="SignalP"/>
    </source>
</evidence>
<dbReference type="InterPro" id="IPR006665">
    <property type="entry name" value="OmpA-like"/>
</dbReference>
<organism evidence="7 8">
    <name type="scientific">Halocynthiibacter halioticoli</name>
    <dbReference type="NCBI Taxonomy" id="2986804"/>
    <lineage>
        <taxon>Bacteria</taxon>
        <taxon>Pseudomonadati</taxon>
        <taxon>Pseudomonadota</taxon>
        <taxon>Alphaproteobacteria</taxon>
        <taxon>Rhodobacterales</taxon>
        <taxon>Paracoccaceae</taxon>
        <taxon>Halocynthiibacter</taxon>
    </lineage>
</organism>
<dbReference type="InterPro" id="IPR036737">
    <property type="entry name" value="OmpA-like_sf"/>
</dbReference>
<evidence type="ECO:0000256" key="4">
    <source>
        <dbReference type="PROSITE-ProRule" id="PRU00473"/>
    </source>
</evidence>
<keyword evidence="3" id="KW-0998">Cell outer membrane</keyword>
<dbReference type="AlphaFoldDB" id="A0AAE3LQA6"/>
<evidence type="ECO:0000313" key="8">
    <source>
        <dbReference type="Proteomes" id="UP001208041"/>
    </source>
</evidence>
<dbReference type="PROSITE" id="PS51123">
    <property type="entry name" value="OMPA_2"/>
    <property type="match status" value="1"/>
</dbReference>
<comment type="caution">
    <text evidence="7">The sequence shown here is derived from an EMBL/GenBank/DDBJ whole genome shotgun (WGS) entry which is preliminary data.</text>
</comment>
<dbReference type="PANTHER" id="PTHR30329">
    <property type="entry name" value="STATOR ELEMENT OF FLAGELLAR MOTOR COMPLEX"/>
    <property type="match status" value="1"/>
</dbReference>
<dbReference type="GO" id="GO:0009279">
    <property type="term" value="C:cell outer membrane"/>
    <property type="evidence" value="ECO:0007669"/>
    <property type="project" value="UniProtKB-SubCell"/>
</dbReference>
<protein>
    <submittedName>
        <fullName evidence="7">OmpA family protein</fullName>
    </submittedName>
</protein>
<dbReference type="PANTHER" id="PTHR30329:SF21">
    <property type="entry name" value="LIPOPROTEIN YIAD-RELATED"/>
    <property type="match status" value="1"/>
</dbReference>
<accession>A0AAE3LQA6</accession>
<evidence type="ECO:0000313" key="7">
    <source>
        <dbReference type="EMBL" id="MCV6824262.1"/>
    </source>
</evidence>
<dbReference type="EMBL" id="JAOYFC010000001">
    <property type="protein sequence ID" value="MCV6824262.1"/>
    <property type="molecule type" value="Genomic_DNA"/>
</dbReference>
<comment type="subcellular location">
    <subcellularLocation>
        <location evidence="1">Cell outer membrane</location>
    </subcellularLocation>
</comment>
<keyword evidence="5" id="KW-0732">Signal</keyword>
<dbReference type="SUPFAM" id="SSF103088">
    <property type="entry name" value="OmpA-like"/>
    <property type="match status" value="1"/>
</dbReference>
<keyword evidence="8" id="KW-1185">Reference proteome</keyword>
<dbReference type="RefSeq" id="WP_263953077.1">
    <property type="nucleotide sequence ID" value="NZ_JAOYFC010000001.1"/>
</dbReference>
<keyword evidence="2 4" id="KW-0472">Membrane</keyword>
<evidence type="ECO:0000256" key="3">
    <source>
        <dbReference type="ARBA" id="ARBA00023237"/>
    </source>
</evidence>
<feature type="signal peptide" evidence="5">
    <location>
        <begin position="1"/>
        <end position="22"/>
    </location>
</feature>
<dbReference type="Gene3D" id="3.30.1330.60">
    <property type="entry name" value="OmpA-like domain"/>
    <property type="match status" value="1"/>
</dbReference>
<reference evidence="7" key="1">
    <citation type="submission" date="2022-10" db="EMBL/GenBank/DDBJ databases">
        <authorList>
            <person name="Yue Y."/>
        </authorList>
    </citation>
    <scope>NUCLEOTIDE SEQUENCE</scope>
    <source>
        <strain evidence="7">Z654</strain>
    </source>
</reference>
<dbReference type="InterPro" id="IPR006664">
    <property type="entry name" value="OMP_bac"/>
</dbReference>
<evidence type="ECO:0000259" key="6">
    <source>
        <dbReference type="PROSITE" id="PS51123"/>
    </source>
</evidence>
<sequence>MLTIFQKRILSAALATSVLAVAGCTTPSTNYSSDGMSLLAPAGTYDASTMRMHTAIRDEIYFDFNKVALTGAAQKTLDKYAAWMIDHPDTKFSVTGHADAIGSNDYNKKLGMQRAQVSVAYLISRGVSFKQLHAMVSLGEESLKVSTAAAEPLNRRVIIEVMERLQTPIVYADASSRSSFGGLQRSTGFKGTAVPVAPTSAINTPENVCGGSFVSLCASAQLLSVMGLDAQVGVSKSLKTNVNIAGSVDTSSPSGSVSSSATGNVGKTVNASADAVASVGGAVGGTVEKVGGSVSKVGGTVEKTVNKTVNKVGGTVGGLLGG</sequence>
<dbReference type="Proteomes" id="UP001208041">
    <property type="component" value="Unassembled WGS sequence"/>
</dbReference>
<dbReference type="CDD" id="cd07185">
    <property type="entry name" value="OmpA_C-like"/>
    <property type="match status" value="1"/>
</dbReference>
<proteinExistence type="predicted"/>
<dbReference type="Pfam" id="PF00691">
    <property type="entry name" value="OmpA"/>
    <property type="match status" value="1"/>
</dbReference>
<feature type="domain" description="OmpA-like" evidence="6">
    <location>
        <begin position="49"/>
        <end position="165"/>
    </location>
</feature>
<dbReference type="PRINTS" id="PR01021">
    <property type="entry name" value="OMPADOMAIN"/>
</dbReference>